<keyword evidence="2" id="KW-1185">Reference proteome</keyword>
<reference evidence="2" key="1">
    <citation type="journal article" date="2019" name="Int. J. Syst. Evol. Microbiol.">
        <title>The Global Catalogue of Microorganisms (GCM) 10K type strain sequencing project: providing services to taxonomists for standard genome sequencing and annotation.</title>
        <authorList>
            <consortium name="The Broad Institute Genomics Platform"/>
            <consortium name="The Broad Institute Genome Sequencing Center for Infectious Disease"/>
            <person name="Wu L."/>
            <person name="Ma J."/>
        </authorList>
    </citation>
    <scope>NUCLEOTIDE SEQUENCE [LARGE SCALE GENOMIC DNA]</scope>
    <source>
        <strain evidence="2">JCM 9458</strain>
    </source>
</reference>
<evidence type="ECO:0000313" key="1">
    <source>
        <dbReference type="EMBL" id="GAA3387940.1"/>
    </source>
</evidence>
<evidence type="ECO:0000313" key="2">
    <source>
        <dbReference type="Proteomes" id="UP001501676"/>
    </source>
</evidence>
<dbReference type="Proteomes" id="UP001501676">
    <property type="component" value="Unassembled WGS sequence"/>
</dbReference>
<sequence>MITLIAVITPPHSTAATMAGTPLLAPPASETPPFEVGASEVAKAGPAGRQPAAGIVAVAWPTGRAIYSYTREQITAGVDVYTRALKAAARCHTARAAGLEAP</sequence>
<dbReference type="RefSeq" id="WP_345728920.1">
    <property type="nucleotide sequence ID" value="NZ_BAAAYN010000020.1"/>
</dbReference>
<protein>
    <submittedName>
        <fullName evidence="1">Uncharacterized protein</fullName>
    </submittedName>
</protein>
<gene>
    <name evidence="1" type="ORF">GCM10020369_32250</name>
</gene>
<accession>A0ABP6SYC9</accession>
<comment type="caution">
    <text evidence="1">The sequence shown here is derived from an EMBL/GenBank/DDBJ whole genome shotgun (WGS) entry which is preliminary data.</text>
</comment>
<organism evidence="1 2">
    <name type="scientific">Cryptosporangium minutisporangium</name>
    <dbReference type="NCBI Taxonomy" id="113569"/>
    <lineage>
        <taxon>Bacteria</taxon>
        <taxon>Bacillati</taxon>
        <taxon>Actinomycetota</taxon>
        <taxon>Actinomycetes</taxon>
        <taxon>Cryptosporangiales</taxon>
        <taxon>Cryptosporangiaceae</taxon>
        <taxon>Cryptosporangium</taxon>
    </lineage>
</organism>
<name>A0ABP6SYC9_9ACTN</name>
<dbReference type="EMBL" id="BAAAYN010000020">
    <property type="protein sequence ID" value="GAA3387940.1"/>
    <property type="molecule type" value="Genomic_DNA"/>
</dbReference>
<proteinExistence type="predicted"/>